<dbReference type="RefSeq" id="WP_118097918.1">
    <property type="nucleotide sequence ID" value="NZ_JAQEDX010000012.1"/>
</dbReference>
<comment type="similarity">
    <text evidence="1">Belongs to the pectinesterase family.</text>
</comment>
<dbReference type="PROSITE" id="PS00503">
    <property type="entry name" value="PECTINESTERASE_2"/>
    <property type="match status" value="1"/>
</dbReference>
<protein>
    <recommendedName>
        <fullName evidence="5">Pectinesterase</fullName>
        <ecNumber evidence="5">3.1.1.11</ecNumber>
    </recommendedName>
</protein>
<dbReference type="InterPro" id="IPR012334">
    <property type="entry name" value="Pectin_lyas_fold"/>
</dbReference>
<comment type="pathway">
    <text evidence="5">Glycan metabolism; pectin degradation; 2-dehydro-3-deoxy-D-gluconate from pectin: step 1/5.</text>
</comment>
<feature type="active site" evidence="4">
    <location>
        <position position="184"/>
    </location>
</feature>
<dbReference type="InterPro" id="IPR011050">
    <property type="entry name" value="Pectin_lyase_fold/virulence"/>
</dbReference>
<dbReference type="UniPathway" id="UPA00545">
    <property type="reaction ID" value="UER00823"/>
</dbReference>
<name>A0A395V4C9_9FIRM</name>
<dbReference type="PANTHER" id="PTHR31321:SF57">
    <property type="entry name" value="PECTINESTERASE 53-RELATED"/>
    <property type="match status" value="1"/>
</dbReference>
<dbReference type="EMBL" id="QRVL01000013">
    <property type="protein sequence ID" value="RGS37936.1"/>
    <property type="molecule type" value="Genomic_DNA"/>
</dbReference>
<dbReference type="SUPFAM" id="SSF51126">
    <property type="entry name" value="Pectin lyase-like"/>
    <property type="match status" value="1"/>
</dbReference>
<dbReference type="GO" id="GO:0045490">
    <property type="term" value="P:pectin catabolic process"/>
    <property type="evidence" value="ECO:0007669"/>
    <property type="project" value="UniProtKB-UniRule"/>
</dbReference>
<evidence type="ECO:0000259" key="6">
    <source>
        <dbReference type="Pfam" id="PF01095"/>
    </source>
</evidence>
<dbReference type="GO" id="GO:0042545">
    <property type="term" value="P:cell wall modification"/>
    <property type="evidence" value="ECO:0007669"/>
    <property type="project" value="UniProtKB-UniRule"/>
</dbReference>
<reference evidence="7 8" key="1">
    <citation type="submission" date="2018-08" db="EMBL/GenBank/DDBJ databases">
        <title>A genome reference for cultivated species of the human gut microbiota.</title>
        <authorList>
            <person name="Zou Y."/>
            <person name="Xue W."/>
            <person name="Luo G."/>
        </authorList>
    </citation>
    <scope>NUCLEOTIDE SEQUENCE [LARGE SCALE GENOMIC DNA]</scope>
    <source>
        <strain evidence="7 8">AF22-12AC</strain>
    </source>
</reference>
<accession>A0A395V4C9</accession>
<evidence type="ECO:0000256" key="5">
    <source>
        <dbReference type="RuleBase" id="RU000589"/>
    </source>
</evidence>
<comment type="catalytic activity">
    <reaction evidence="5">
        <text>[(1-&gt;4)-alpha-D-galacturonosyl methyl ester](n) + n H2O = [(1-&gt;4)-alpha-D-galacturonosyl](n) + n methanol + n H(+)</text>
        <dbReference type="Rhea" id="RHEA:22380"/>
        <dbReference type="Rhea" id="RHEA-COMP:14570"/>
        <dbReference type="Rhea" id="RHEA-COMP:14573"/>
        <dbReference type="ChEBI" id="CHEBI:15377"/>
        <dbReference type="ChEBI" id="CHEBI:15378"/>
        <dbReference type="ChEBI" id="CHEBI:17790"/>
        <dbReference type="ChEBI" id="CHEBI:140522"/>
        <dbReference type="ChEBI" id="CHEBI:140523"/>
        <dbReference type="EC" id="3.1.1.11"/>
    </reaction>
</comment>
<organism evidence="7 8">
    <name type="scientific">Roseburia hominis</name>
    <dbReference type="NCBI Taxonomy" id="301301"/>
    <lineage>
        <taxon>Bacteria</taxon>
        <taxon>Bacillati</taxon>
        <taxon>Bacillota</taxon>
        <taxon>Clostridia</taxon>
        <taxon>Lachnospirales</taxon>
        <taxon>Lachnospiraceae</taxon>
        <taxon>Roseburia</taxon>
    </lineage>
</organism>
<dbReference type="AlphaFoldDB" id="A0A395V4C9"/>
<keyword evidence="3 5" id="KW-0063">Aspartyl esterase</keyword>
<dbReference type="GO" id="GO:0009279">
    <property type="term" value="C:cell outer membrane"/>
    <property type="evidence" value="ECO:0007669"/>
    <property type="project" value="TreeGrafter"/>
</dbReference>
<evidence type="ECO:0000256" key="1">
    <source>
        <dbReference type="ARBA" id="ARBA00008891"/>
    </source>
</evidence>
<evidence type="ECO:0000313" key="8">
    <source>
        <dbReference type="Proteomes" id="UP000266172"/>
    </source>
</evidence>
<sequence length="332" mass="36226">MYTMTVAPGADVSGGFYSLKAAFAAMPEDPAVPVTIRVMPGIYHEKLSLMRPNVTIEGAGASPSDTVISFGDYGYEIMPDGIKRGTFRSYTFFVHAADVTLRNLTIENTAGDSKTHGQAIALYAECDRFVAEYCRILGHQDTLFTGPLPPEEYEPGGFRGPTESAPRINGRQYYHNCYICGDIDFIFGSATAYFEGCTIASLGPGYVTAASTPEGQEYGYVFHDCRFAAEGCPQHAAYIGRPWRDYARVVLMDCAIGAHIHPAGFHDWGKEHAHGTVLFAEYHSYPQDTDCGCADSCRPFAQRADFVDTLDGAQAAHFSRELVLAGDDGWLP</sequence>
<gene>
    <name evidence="7" type="ORF">DWX93_12930</name>
</gene>
<comment type="caution">
    <text evidence="7">The sequence shown here is derived from an EMBL/GenBank/DDBJ whole genome shotgun (WGS) entry which is preliminary data.</text>
</comment>
<evidence type="ECO:0000256" key="2">
    <source>
        <dbReference type="ARBA" id="ARBA00022801"/>
    </source>
</evidence>
<feature type="domain" description="Pectinesterase catalytic" evidence="6">
    <location>
        <begin position="9"/>
        <end position="145"/>
    </location>
</feature>
<dbReference type="GO" id="GO:0030599">
    <property type="term" value="F:pectinesterase activity"/>
    <property type="evidence" value="ECO:0007669"/>
    <property type="project" value="UniProtKB-UniRule"/>
</dbReference>
<keyword evidence="2 5" id="KW-0378">Hydrolase</keyword>
<evidence type="ECO:0000256" key="4">
    <source>
        <dbReference type="PROSITE-ProRule" id="PRU10040"/>
    </source>
</evidence>
<dbReference type="InterPro" id="IPR033131">
    <property type="entry name" value="Pectinesterase_Asp_AS"/>
</dbReference>
<feature type="domain" description="Pectinesterase catalytic" evidence="6">
    <location>
        <begin position="170"/>
        <end position="285"/>
    </location>
</feature>
<dbReference type="InterPro" id="IPR000070">
    <property type="entry name" value="Pectinesterase_cat"/>
</dbReference>
<dbReference type="Gene3D" id="2.160.20.10">
    <property type="entry name" value="Single-stranded right-handed beta-helix, Pectin lyase-like"/>
    <property type="match status" value="1"/>
</dbReference>
<evidence type="ECO:0000256" key="3">
    <source>
        <dbReference type="ARBA" id="ARBA00023085"/>
    </source>
</evidence>
<dbReference type="Proteomes" id="UP000266172">
    <property type="component" value="Unassembled WGS sequence"/>
</dbReference>
<dbReference type="EC" id="3.1.1.11" evidence="5"/>
<proteinExistence type="inferred from homology"/>
<evidence type="ECO:0000313" key="7">
    <source>
        <dbReference type="EMBL" id="RGS37936.1"/>
    </source>
</evidence>
<dbReference type="Pfam" id="PF01095">
    <property type="entry name" value="Pectinesterase"/>
    <property type="match status" value="2"/>
</dbReference>
<dbReference type="PANTHER" id="PTHR31321">
    <property type="entry name" value="ACYL-COA THIOESTER HYDROLASE YBHC-RELATED"/>
    <property type="match status" value="1"/>
</dbReference>